<feature type="region of interest" description="Disordered" evidence="1">
    <location>
        <begin position="1"/>
        <end position="20"/>
    </location>
</feature>
<name>A0A814QE26_9BILA</name>
<evidence type="ECO:0000313" key="4">
    <source>
        <dbReference type="Proteomes" id="UP000663889"/>
    </source>
</evidence>
<dbReference type="AlphaFoldDB" id="A0A814QE26"/>
<dbReference type="Proteomes" id="UP000663882">
    <property type="component" value="Unassembled WGS sequence"/>
</dbReference>
<comment type="caution">
    <text evidence="2">The sequence shown here is derived from an EMBL/GenBank/DDBJ whole genome shotgun (WGS) entry which is preliminary data.</text>
</comment>
<reference evidence="2" key="1">
    <citation type="submission" date="2021-02" db="EMBL/GenBank/DDBJ databases">
        <authorList>
            <person name="Nowell W R."/>
        </authorList>
    </citation>
    <scope>NUCLEOTIDE SEQUENCE</scope>
</reference>
<evidence type="ECO:0000256" key="1">
    <source>
        <dbReference type="SAM" id="MobiDB-lite"/>
    </source>
</evidence>
<proteinExistence type="predicted"/>
<dbReference type="Proteomes" id="UP000663889">
    <property type="component" value="Unassembled WGS sequence"/>
</dbReference>
<sequence length="66" mass="7780">MMKQNRRLQNQQQLTPINTYSSMYEQQQPIVSDQQYDQSLNQPTAAFIQPISQRSMLHVFQSSSYP</sequence>
<protein>
    <submittedName>
        <fullName evidence="2">Uncharacterized protein</fullName>
    </submittedName>
</protein>
<gene>
    <name evidence="3" type="ORF">RFH988_LOCUS20795</name>
    <name evidence="2" type="ORF">SEV965_LOCUS16760</name>
</gene>
<dbReference type="EMBL" id="CAJNOO010001291">
    <property type="protein sequence ID" value="CAF1129587.1"/>
    <property type="molecule type" value="Genomic_DNA"/>
</dbReference>
<evidence type="ECO:0000313" key="2">
    <source>
        <dbReference type="EMBL" id="CAF1118237.1"/>
    </source>
</evidence>
<accession>A0A814QE26</accession>
<dbReference type="EMBL" id="CAJNOU010000932">
    <property type="protein sequence ID" value="CAF1118237.1"/>
    <property type="molecule type" value="Genomic_DNA"/>
</dbReference>
<evidence type="ECO:0000313" key="3">
    <source>
        <dbReference type="EMBL" id="CAF1129587.1"/>
    </source>
</evidence>
<organism evidence="2 4">
    <name type="scientific">Rotaria sordida</name>
    <dbReference type="NCBI Taxonomy" id="392033"/>
    <lineage>
        <taxon>Eukaryota</taxon>
        <taxon>Metazoa</taxon>
        <taxon>Spiralia</taxon>
        <taxon>Gnathifera</taxon>
        <taxon>Rotifera</taxon>
        <taxon>Eurotatoria</taxon>
        <taxon>Bdelloidea</taxon>
        <taxon>Philodinida</taxon>
        <taxon>Philodinidae</taxon>
        <taxon>Rotaria</taxon>
    </lineage>
</organism>